<dbReference type="AlphaFoldDB" id="A0A9W8WS38"/>
<name>A0A9W8WS38_9PLEO</name>
<feature type="transmembrane region" description="Helical" evidence="2">
    <location>
        <begin position="140"/>
        <end position="163"/>
    </location>
</feature>
<sequence length="177" mass="19975">MIEIKAPELAHTRPTPPPSYSTTPLPSYQSREIQDSASIWSGTTLDGSDIEATHPTSTHRDRVSPRPGRRWRTTFWVIVILIILAYALTIGIYVGLCSRTNDFDKCMSSDAGDYSTVYTRQIHSLIKRGDHSAKRDRFTWFFGGITFGFIGFALIVGRTYTWVMEKMRHGPRKSTGG</sequence>
<dbReference type="Proteomes" id="UP001140562">
    <property type="component" value="Unassembled WGS sequence"/>
</dbReference>
<protein>
    <recommendedName>
        <fullName evidence="5">Transmembrane protein</fullName>
    </recommendedName>
</protein>
<gene>
    <name evidence="3" type="ORF">N0V87_008919</name>
</gene>
<feature type="compositionally biased region" description="Basic and acidic residues" evidence="1">
    <location>
        <begin position="1"/>
        <end position="11"/>
    </location>
</feature>
<evidence type="ECO:0008006" key="5">
    <source>
        <dbReference type="Google" id="ProtNLM"/>
    </source>
</evidence>
<keyword evidence="4" id="KW-1185">Reference proteome</keyword>
<evidence type="ECO:0000313" key="4">
    <source>
        <dbReference type="Proteomes" id="UP001140562"/>
    </source>
</evidence>
<reference evidence="3" key="1">
    <citation type="submission" date="2022-10" db="EMBL/GenBank/DDBJ databases">
        <title>Tapping the CABI collections for fungal endophytes: first genome assemblies for Collariella, Neodidymelliopsis, Ascochyta clinopodiicola, Didymella pomorum, Didymosphaeria variabile, Neocosmospora piperis and Neocucurbitaria cava.</title>
        <authorList>
            <person name="Hill R."/>
        </authorList>
    </citation>
    <scope>NUCLEOTIDE SEQUENCE</scope>
    <source>
        <strain evidence="3">IMI 360193</strain>
    </source>
</reference>
<evidence type="ECO:0000256" key="1">
    <source>
        <dbReference type="SAM" id="MobiDB-lite"/>
    </source>
</evidence>
<comment type="caution">
    <text evidence="3">The sequence shown here is derived from an EMBL/GenBank/DDBJ whole genome shotgun (WGS) entry which is preliminary data.</text>
</comment>
<feature type="transmembrane region" description="Helical" evidence="2">
    <location>
        <begin position="75"/>
        <end position="96"/>
    </location>
</feature>
<keyword evidence="2" id="KW-1133">Transmembrane helix</keyword>
<accession>A0A9W8WS38</accession>
<keyword evidence="2" id="KW-0812">Transmembrane</keyword>
<evidence type="ECO:0000256" key="2">
    <source>
        <dbReference type="SAM" id="Phobius"/>
    </source>
</evidence>
<evidence type="ECO:0000313" key="3">
    <source>
        <dbReference type="EMBL" id="KAJ4331741.1"/>
    </source>
</evidence>
<dbReference type="EMBL" id="JAPEUV010000139">
    <property type="protein sequence ID" value="KAJ4331741.1"/>
    <property type="molecule type" value="Genomic_DNA"/>
</dbReference>
<proteinExistence type="predicted"/>
<keyword evidence="2" id="KW-0472">Membrane</keyword>
<organism evidence="3 4">
    <name type="scientific">Didymella glomerata</name>
    <dbReference type="NCBI Taxonomy" id="749621"/>
    <lineage>
        <taxon>Eukaryota</taxon>
        <taxon>Fungi</taxon>
        <taxon>Dikarya</taxon>
        <taxon>Ascomycota</taxon>
        <taxon>Pezizomycotina</taxon>
        <taxon>Dothideomycetes</taxon>
        <taxon>Pleosporomycetidae</taxon>
        <taxon>Pleosporales</taxon>
        <taxon>Pleosporineae</taxon>
        <taxon>Didymellaceae</taxon>
        <taxon>Didymella</taxon>
    </lineage>
</organism>
<feature type="region of interest" description="Disordered" evidence="1">
    <location>
        <begin position="1"/>
        <end position="30"/>
    </location>
</feature>